<organism evidence="2 3">
    <name type="scientific">Cryobacterium psychrotolerans</name>
    <dbReference type="NCBI Taxonomy" id="386301"/>
    <lineage>
        <taxon>Bacteria</taxon>
        <taxon>Bacillati</taxon>
        <taxon>Actinomycetota</taxon>
        <taxon>Actinomycetes</taxon>
        <taxon>Micrococcales</taxon>
        <taxon>Microbacteriaceae</taxon>
        <taxon>Cryobacterium</taxon>
    </lineage>
</organism>
<evidence type="ECO:0000313" key="2">
    <source>
        <dbReference type="EMBL" id="SDK71862.1"/>
    </source>
</evidence>
<proteinExistence type="predicted"/>
<evidence type="ECO:0000313" key="3">
    <source>
        <dbReference type="Proteomes" id="UP000198701"/>
    </source>
</evidence>
<dbReference type="AlphaFoldDB" id="A0A1G9E6S9"/>
<protein>
    <recommendedName>
        <fullName evidence="1">DUF4314 domain-containing protein</fullName>
    </recommendedName>
</protein>
<dbReference type="EMBL" id="FNFU01000011">
    <property type="protein sequence ID" value="SDK71862.1"/>
    <property type="molecule type" value="Genomic_DNA"/>
</dbReference>
<reference evidence="2 3" key="1">
    <citation type="submission" date="2016-10" db="EMBL/GenBank/DDBJ databases">
        <authorList>
            <person name="de Groot N.N."/>
        </authorList>
    </citation>
    <scope>NUCLEOTIDE SEQUENCE [LARGE SCALE GENOMIC DNA]</scope>
    <source>
        <strain evidence="2 3">CGMCC 1.5382</strain>
    </source>
</reference>
<name>A0A1G9E6S9_9MICO</name>
<dbReference type="RefSeq" id="WP_092323787.1">
    <property type="nucleotide sequence ID" value="NZ_FNFU01000011.1"/>
</dbReference>
<accession>A0A1G9E6S9</accession>
<dbReference type="Pfam" id="PF14192">
    <property type="entry name" value="DUF4314"/>
    <property type="match status" value="1"/>
</dbReference>
<keyword evidence="3" id="KW-1185">Reference proteome</keyword>
<evidence type="ECO:0000259" key="1">
    <source>
        <dbReference type="Pfam" id="PF14192"/>
    </source>
</evidence>
<gene>
    <name evidence="2" type="ORF">SAMN05216282_11153</name>
</gene>
<dbReference type="InterPro" id="IPR025463">
    <property type="entry name" value="DUF4314"/>
</dbReference>
<dbReference type="STRING" id="386301.SAMN05216282_11153"/>
<dbReference type="Proteomes" id="UP000198701">
    <property type="component" value="Unassembled WGS sequence"/>
</dbReference>
<sequence length="84" mass="9331">MTALRPGAFVRLVSTTDPHTRIVPGEAGAVEHIDDAGTVHVRWEDGSTLGLVPGEDVWEVVHERWWNAPFVQTYPAPDAKEDDR</sequence>
<dbReference type="OrthoDB" id="7069211at2"/>
<feature type="domain" description="DUF4314" evidence="1">
    <location>
        <begin position="5"/>
        <end position="60"/>
    </location>
</feature>